<dbReference type="EMBL" id="NCKU01000158">
    <property type="protein sequence ID" value="RWS16851.1"/>
    <property type="molecule type" value="Genomic_DNA"/>
</dbReference>
<feature type="region of interest" description="Disordered" evidence="5">
    <location>
        <begin position="1"/>
        <end position="57"/>
    </location>
</feature>
<dbReference type="GO" id="GO:0004386">
    <property type="term" value="F:helicase activity"/>
    <property type="evidence" value="ECO:0007669"/>
    <property type="project" value="UniProtKB-KW"/>
</dbReference>
<evidence type="ECO:0000259" key="6">
    <source>
        <dbReference type="Pfam" id="PF00270"/>
    </source>
</evidence>
<dbReference type="Proteomes" id="UP000285301">
    <property type="component" value="Unassembled WGS sequence"/>
</dbReference>
<dbReference type="PANTHER" id="PTHR47961:SF12">
    <property type="entry name" value="HELICASE POLQ-LIKE"/>
    <property type="match status" value="1"/>
</dbReference>
<dbReference type="GO" id="GO:0003676">
    <property type="term" value="F:nucleic acid binding"/>
    <property type="evidence" value="ECO:0007669"/>
    <property type="project" value="InterPro"/>
</dbReference>
<keyword evidence="1" id="KW-0547">Nucleotide-binding</keyword>
<dbReference type="InterPro" id="IPR011545">
    <property type="entry name" value="DEAD/DEAH_box_helicase_dom"/>
</dbReference>
<evidence type="ECO:0000313" key="8">
    <source>
        <dbReference type="EMBL" id="RWS16851.1"/>
    </source>
</evidence>
<gene>
    <name evidence="8" type="ORF">B4U79_06754</name>
    <name evidence="7" type="ORF">B4U79_08289</name>
</gene>
<dbReference type="EMBL" id="NCKU01000245">
    <property type="protein sequence ID" value="RWS16334.1"/>
    <property type="molecule type" value="Genomic_DNA"/>
</dbReference>
<keyword evidence="2" id="KW-0378">Hydrolase</keyword>
<dbReference type="PANTHER" id="PTHR47961">
    <property type="entry name" value="DNA POLYMERASE THETA, PUTATIVE (AFU_ORTHOLOGUE AFUA_1G05260)-RELATED"/>
    <property type="match status" value="1"/>
</dbReference>
<feature type="compositionally biased region" description="Basic and acidic residues" evidence="5">
    <location>
        <begin position="45"/>
        <end position="57"/>
    </location>
</feature>
<name>A0A3S3QZI5_9ACAR</name>
<proteinExistence type="predicted"/>
<reference evidence="7 9" key="1">
    <citation type="journal article" date="2018" name="Gigascience">
        <title>Genomes of trombidid mites reveal novel predicted allergens and laterally-transferred genes associated with secondary metabolism.</title>
        <authorList>
            <person name="Dong X."/>
            <person name="Chaisiri K."/>
            <person name="Xia D."/>
            <person name="Armstrong S.D."/>
            <person name="Fang Y."/>
            <person name="Donnelly M.J."/>
            <person name="Kadowaki T."/>
            <person name="McGarry J.W."/>
            <person name="Darby A.C."/>
            <person name="Makepeace B.L."/>
        </authorList>
    </citation>
    <scope>NUCLEOTIDE SEQUENCE [LARGE SCALE GENOMIC DNA]</scope>
    <source>
        <strain evidence="7">UoL-WK</strain>
    </source>
</reference>
<evidence type="ECO:0000256" key="1">
    <source>
        <dbReference type="ARBA" id="ARBA00022741"/>
    </source>
</evidence>
<organism evidence="7 9">
    <name type="scientific">Dinothrombium tinctorium</name>
    <dbReference type="NCBI Taxonomy" id="1965070"/>
    <lineage>
        <taxon>Eukaryota</taxon>
        <taxon>Metazoa</taxon>
        <taxon>Ecdysozoa</taxon>
        <taxon>Arthropoda</taxon>
        <taxon>Chelicerata</taxon>
        <taxon>Arachnida</taxon>
        <taxon>Acari</taxon>
        <taxon>Acariformes</taxon>
        <taxon>Trombidiformes</taxon>
        <taxon>Prostigmata</taxon>
        <taxon>Anystina</taxon>
        <taxon>Parasitengona</taxon>
        <taxon>Trombidioidea</taxon>
        <taxon>Trombidiidae</taxon>
        <taxon>Dinothrombium</taxon>
    </lineage>
</organism>
<keyword evidence="4" id="KW-0067">ATP-binding</keyword>
<reference evidence="7" key="2">
    <citation type="submission" date="2018-11" db="EMBL/GenBank/DDBJ databases">
        <title>Trombidioid mite genomics.</title>
        <authorList>
            <person name="Dong X."/>
        </authorList>
    </citation>
    <scope>NUCLEOTIDE SEQUENCE</scope>
    <source>
        <strain evidence="7">UoL-WK</strain>
    </source>
</reference>
<dbReference type="OrthoDB" id="430051at2759"/>
<comment type="caution">
    <text evidence="7">The sequence shown here is derived from an EMBL/GenBank/DDBJ whole genome shotgun (WGS) entry which is preliminary data.</text>
</comment>
<feature type="compositionally biased region" description="Basic and acidic residues" evidence="5">
    <location>
        <begin position="1"/>
        <end position="22"/>
    </location>
</feature>
<evidence type="ECO:0000256" key="5">
    <source>
        <dbReference type="SAM" id="MobiDB-lite"/>
    </source>
</evidence>
<dbReference type="Pfam" id="PF00270">
    <property type="entry name" value="DEAD"/>
    <property type="match status" value="1"/>
</dbReference>
<evidence type="ECO:0000256" key="4">
    <source>
        <dbReference type="ARBA" id="ARBA00022840"/>
    </source>
</evidence>
<feature type="compositionally biased region" description="Acidic residues" evidence="5">
    <location>
        <begin position="34"/>
        <end position="44"/>
    </location>
</feature>
<accession>A0A3S3QZI5</accession>
<protein>
    <recommendedName>
        <fullName evidence="6">DEAD/DEAH-box helicase domain-containing protein</fullName>
    </recommendedName>
</protein>
<dbReference type="InterPro" id="IPR050474">
    <property type="entry name" value="Hel308_SKI2-like"/>
</dbReference>
<evidence type="ECO:0000256" key="3">
    <source>
        <dbReference type="ARBA" id="ARBA00022806"/>
    </source>
</evidence>
<dbReference type="GO" id="GO:0016787">
    <property type="term" value="F:hydrolase activity"/>
    <property type="evidence" value="ECO:0007669"/>
    <property type="project" value="UniProtKB-KW"/>
</dbReference>
<evidence type="ECO:0000256" key="2">
    <source>
        <dbReference type="ARBA" id="ARBA00022801"/>
    </source>
</evidence>
<keyword evidence="3" id="KW-0347">Helicase</keyword>
<dbReference type="GO" id="GO:0005524">
    <property type="term" value="F:ATP binding"/>
    <property type="evidence" value="ECO:0007669"/>
    <property type="project" value="UniProtKB-KW"/>
</dbReference>
<dbReference type="InterPro" id="IPR027417">
    <property type="entry name" value="P-loop_NTPase"/>
</dbReference>
<feature type="domain" description="DEAD/DEAH-box helicase" evidence="6">
    <location>
        <begin position="85"/>
        <end position="154"/>
    </location>
</feature>
<sequence>MSEETVLKRKDNLSDHESEASRKKEKVNHSFEVLFDDSEDENDLREESDSQKENREANKCDFFGLPPQVKHILTEKRNIHNLYEWQKELMLELNSNYRNVVYSLPTSGGKTLVAELMILKELLLNSKNALLILPYVSIVQEKIRQLSPFASEFNFLMEEYAGPKGVIPPKMRRKFK</sequence>
<evidence type="ECO:0000313" key="7">
    <source>
        <dbReference type="EMBL" id="RWS16334.1"/>
    </source>
</evidence>
<keyword evidence="9" id="KW-1185">Reference proteome</keyword>
<dbReference type="AlphaFoldDB" id="A0A3S3QZI5"/>
<dbReference type="SUPFAM" id="SSF52540">
    <property type="entry name" value="P-loop containing nucleoside triphosphate hydrolases"/>
    <property type="match status" value="1"/>
</dbReference>
<evidence type="ECO:0000313" key="9">
    <source>
        <dbReference type="Proteomes" id="UP000285301"/>
    </source>
</evidence>
<dbReference type="STRING" id="1965070.A0A3S3QZI5"/>
<dbReference type="Gene3D" id="3.40.50.300">
    <property type="entry name" value="P-loop containing nucleotide triphosphate hydrolases"/>
    <property type="match status" value="1"/>
</dbReference>